<dbReference type="InParanoid" id="A0A409XN84"/>
<evidence type="ECO:0000313" key="1">
    <source>
        <dbReference type="EMBL" id="PPQ92208.1"/>
    </source>
</evidence>
<sequence>MSEITHSTSISDLLSHINLDEQDIAVDGSPQAPSLRRKARKLEAAARDVESKIEQDSVSDPELVILSDSDPMAPSEEDYLDRVTQYWIGKGLIPPALITRISQHEAPKLNQAELAHPFYKRIMGSVAYSLQRPKTTNIENRCDPHYALGSFIDDHIASRQGRVDKVPFTAFCIVDTEVGHIPDHYGHSTWNAHGKSKRKVEDRHLDTLYRRALLYPALKGDIPEPPPDSYHSLEQCAENIALPYILYFARDFLANGTNGQNITIGSLTMSRIKVLMPFCENCQNRAVNACNGLLGLRIVDRAADPPVIYESDETASFIYAIGCPIKQGGY</sequence>
<proteinExistence type="predicted"/>
<dbReference type="EMBL" id="NHYD01001075">
    <property type="protein sequence ID" value="PPQ92208.1"/>
    <property type="molecule type" value="Genomic_DNA"/>
</dbReference>
<name>A0A409XN84_PSICY</name>
<organism evidence="1 2">
    <name type="scientific">Psilocybe cyanescens</name>
    <dbReference type="NCBI Taxonomy" id="93625"/>
    <lineage>
        <taxon>Eukaryota</taxon>
        <taxon>Fungi</taxon>
        <taxon>Dikarya</taxon>
        <taxon>Basidiomycota</taxon>
        <taxon>Agaricomycotina</taxon>
        <taxon>Agaricomycetes</taxon>
        <taxon>Agaricomycetidae</taxon>
        <taxon>Agaricales</taxon>
        <taxon>Agaricineae</taxon>
        <taxon>Strophariaceae</taxon>
        <taxon>Psilocybe</taxon>
    </lineage>
</organism>
<dbReference type="Proteomes" id="UP000283269">
    <property type="component" value="Unassembled WGS sequence"/>
</dbReference>
<evidence type="ECO:0000313" key="2">
    <source>
        <dbReference type="Proteomes" id="UP000283269"/>
    </source>
</evidence>
<dbReference type="OrthoDB" id="3059443at2759"/>
<accession>A0A409XN84</accession>
<protein>
    <submittedName>
        <fullName evidence="1">Uncharacterized protein</fullName>
    </submittedName>
</protein>
<comment type="caution">
    <text evidence="1">The sequence shown here is derived from an EMBL/GenBank/DDBJ whole genome shotgun (WGS) entry which is preliminary data.</text>
</comment>
<gene>
    <name evidence="1" type="ORF">CVT25_008982</name>
</gene>
<reference evidence="1 2" key="1">
    <citation type="journal article" date="2018" name="Evol. Lett.">
        <title>Horizontal gene cluster transfer increased hallucinogenic mushroom diversity.</title>
        <authorList>
            <person name="Reynolds H.T."/>
            <person name="Vijayakumar V."/>
            <person name="Gluck-Thaler E."/>
            <person name="Korotkin H.B."/>
            <person name="Matheny P.B."/>
            <person name="Slot J.C."/>
        </authorList>
    </citation>
    <scope>NUCLEOTIDE SEQUENCE [LARGE SCALE GENOMIC DNA]</scope>
    <source>
        <strain evidence="1 2">2631</strain>
    </source>
</reference>
<dbReference type="AlphaFoldDB" id="A0A409XN84"/>
<keyword evidence="2" id="KW-1185">Reference proteome</keyword>